<reference evidence="1 2" key="1">
    <citation type="submission" date="2016-11" db="EMBL/GenBank/DDBJ databases">
        <title>Comparative genomics of Acidibacillus ferroxidans species.</title>
        <authorList>
            <person name="Oliveira G."/>
            <person name="Nunes G."/>
            <person name="Oliveira R."/>
            <person name="Araujo F."/>
            <person name="Salim A."/>
            <person name="Scholte L."/>
            <person name="Morais D."/>
            <person name="Nancucheo I."/>
            <person name="Johnson D.B."/>
            <person name="Grail B."/>
            <person name="Bittencourt J."/>
            <person name="Valadares R."/>
        </authorList>
    </citation>
    <scope>NUCLEOTIDE SEQUENCE [LARGE SCALE GENOMIC DNA]</scope>
    <source>
        <strain evidence="1 2">Y002</strain>
    </source>
</reference>
<sequence>MSRMVIRKHSLEKSQALERFIPVIHGKIRILRKYDYWFVETYKEDLFAVGVTAFYEALGERDEQGIKSHIRRSMDRFRNDEDRQVELAERLMGRMIVLAADAERVRNALNELKENGDTNALDVAHMIMEGIADRKIPELLGITRMAYVQARLRIEKALVADKCFCGC</sequence>
<evidence type="ECO:0000313" key="1">
    <source>
        <dbReference type="EMBL" id="PWI54262.1"/>
    </source>
</evidence>
<proteinExistence type="predicted"/>
<keyword evidence="2" id="KW-1185">Reference proteome</keyword>
<comment type="caution">
    <text evidence="1">The sequence shown here is derived from an EMBL/GenBank/DDBJ whole genome shotgun (WGS) entry which is preliminary data.</text>
</comment>
<gene>
    <name evidence="1" type="ORF">BM613_13840</name>
</gene>
<organism evidence="1 2">
    <name type="scientific">Sulfoacidibacillus thermotolerans</name>
    <name type="common">Acidibacillus sulfuroxidans</name>
    <dbReference type="NCBI Taxonomy" id="1765684"/>
    <lineage>
        <taxon>Bacteria</taxon>
        <taxon>Bacillati</taxon>
        <taxon>Bacillota</taxon>
        <taxon>Bacilli</taxon>
        <taxon>Bacillales</taxon>
        <taxon>Alicyclobacillaceae</taxon>
        <taxon>Sulfoacidibacillus</taxon>
    </lineage>
</organism>
<evidence type="ECO:0000313" key="2">
    <source>
        <dbReference type="Proteomes" id="UP000245380"/>
    </source>
</evidence>
<dbReference type="AlphaFoldDB" id="A0A2U3CZ06"/>
<protein>
    <submittedName>
        <fullName evidence="1">Uncharacterized protein</fullName>
    </submittedName>
</protein>
<dbReference type="RefSeq" id="WP_109431784.1">
    <property type="nucleotide sequence ID" value="NZ_MPDK01000055.1"/>
</dbReference>
<dbReference type="EMBL" id="MPDK01000055">
    <property type="protein sequence ID" value="PWI54262.1"/>
    <property type="molecule type" value="Genomic_DNA"/>
</dbReference>
<accession>A0A2U3CZ06</accession>
<name>A0A2U3CZ06_SULT2</name>
<dbReference type="Proteomes" id="UP000245380">
    <property type="component" value="Unassembled WGS sequence"/>
</dbReference>